<evidence type="ECO:0000313" key="1">
    <source>
        <dbReference type="EMBL" id="KAJ0173139.1"/>
    </source>
</evidence>
<keyword evidence="2" id="KW-1185">Reference proteome</keyword>
<name>A0ACC1CP10_9NEOP</name>
<sequence>MVKCQVCNKPIVKKSPGLECGKCKMTIHTTNECSGMTAKQITALKASNNMNWHCNTCTKSLSKRSSIIIPDEDGESQDEDETTTDMNITSLDIKKLLKDITKEVRTIVASEIAGLNESLDFMNEKFDTFQETLRNQQKQIKILENKNLALENKNKHLELKIGALEQKQLEIEQNLLSNYIEVAGIPKNNLPDDEVIKMIEKILKVNGPSIESVKRSPDRGTRPGSLFVEISNKKLHNQWLSTAKKTELLLGDVLENVPTELASYKIHIRKALTPTLKSLLWQTKQKLSSTYKYIWCDKGKILLRKDDSSKVAIIRSEEDINNLIR</sequence>
<dbReference type="Proteomes" id="UP000824533">
    <property type="component" value="Linkage Group LG20"/>
</dbReference>
<organism evidence="1 2">
    <name type="scientific">Dendrolimus kikuchii</name>
    <dbReference type="NCBI Taxonomy" id="765133"/>
    <lineage>
        <taxon>Eukaryota</taxon>
        <taxon>Metazoa</taxon>
        <taxon>Ecdysozoa</taxon>
        <taxon>Arthropoda</taxon>
        <taxon>Hexapoda</taxon>
        <taxon>Insecta</taxon>
        <taxon>Pterygota</taxon>
        <taxon>Neoptera</taxon>
        <taxon>Endopterygota</taxon>
        <taxon>Lepidoptera</taxon>
        <taxon>Glossata</taxon>
        <taxon>Ditrysia</taxon>
        <taxon>Bombycoidea</taxon>
        <taxon>Lasiocampidae</taxon>
        <taxon>Dendrolimus</taxon>
    </lineage>
</organism>
<proteinExistence type="predicted"/>
<gene>
    <name evidence="1" type="ORF">K1T71_011315</name>
</gene>
<accession>A0ACC1CP10</accession>
<protein>
    <submittedName>
        <fullName evidence="1">Uncharacterized protein</fullName>
    </submittedName>
</protein>
<dbReference type="EMBL" id="CM034406">
    <property type="protein sequence ID" value="KAJ0173139.1"/>
    <property type="molecule type" value="Genomic_DNA"/>
</dbReference>
<reference evidence="1 2" key="1">
    <citation type="journal article" date="2021" name="Front. Genet.">
        <title>Chromosome-Level Genome Assembly Reveals Significant Gene Expansion in the Toll and IMD Signaling Pathways of Dendrolimus kikuchii.</title>
        <authorList>
            <person name="Zhou J."/>
            <person name="Wu P."/>
            <person name="Xiong Z."/>
            <person name="Liu N."/>
            <person name="Zhao N."/>
            <person name="Ji M."/>
            <person name="Qiu Y."/>
            <person name="Yang B."/>
        </authorList>
    </citation>
    <scope>NUCLEOTIDE SEQUENCE [LARGE SCALE GENOMIC DNA]</scope>
    <source>
        <strain evidence="1">Ann1</strain>
    </source>
</reference>
<comment type="caution">
    <text evidence="1">The sequence shown here is derived from an EMBL/GenBank/DDBJ whole genome shotgun (WGS) entry which is preliminary data.</text>
</comment>
<evidence type="ECO:0000313" key="2">
    <source>
        <dbReference type="Proteomes" id="UP000824533"/>
    </source>
</evidence>